<reference evidence="3 4" key="1">
    <citation type="journal article" date="2021" name="BMC Genomics">
        <title>Datura genome reveals duplications of psychoactive alkaloid biosynthetic genes and high mutation rate following tissue culture.</title>
        <authorList>
            <person name="Rajewski A."/>
            <person name="Carter-House D."/>
            <person name="Stajich J."/>
            <person name="Litt A."/>
        </authorList>
    </citation>
    <scope>NUCLEOTIDE SEQUENCE [LARGE SCALE GENOMIC DNA]</scope>
    <source>
        <strain evidence="3">AR-01</strain>
    </source>
</reference>
<organism evidence="3 4">
    <name type="scientific">Datura stramonium</name>
    <name type="common">Jimsonweed</name>
    <name type="synonym">Common thornapple</name>
    <dbReference type="NCBI Taxonomy" id="4076"/>
    <lineage>
        <taxon>Eukaryota</taxon>
        <taxon>Viridiplantae</taxon>
        <taxon>Streptophyta</taxon>
        <taxon>Embryophyta</taxon>
        <taxon>Tracheophyta</taxon>
        <taxon>Spermatophyta</taxon>
        <taxon>Magnoliopsida</taxon>
        <taxon>eudicotyledons</taxon>
        <taxon>Gunneridae</taxon>
        <taxon>Pentapetalae</taxon>
        <taxon>asterids</taxon>
        <taxon>lamiids</taxon>
        <taxon>Solanales</taxon>
        <taxon>Solanaceae</taxon>
        <taxon>Solanoideae</taxon>
        <taxon>Datureae</taxon>
        <taxon>Datura</taxon>
    </lineage>
</organism>
<feature type="chain" id="PRO_5046740633" evidence="2">
    <location>
        <begin position="17"/>
        <end position="95"/>
    </location>
</feature>
<dbReference type="EMBL" id="JACEIK010005487">
    <property type="protein sequence ID" value="MCE0481625.1"/>
    <property type="molecule type" value="Genomic_DNA"/>
</dbReference>
<dbReference type="Proteomes" id="UP000823775">
    <property type="component" value="Unassembled WGS sequence"/>
</dbReference>
<keyword evidence="4" id="KW-1185">Reference proteome</keyword>
<sequence>MLLKTVLMNAAWRLSSLLLRTRSMCRVGPSFEESLDDDESTLLTDGVDDLDNDDDEDDATTGSIQVDSNVDEDEDRDYNLDDDAYWPGSSFYPTF</sequence>
<feature type="region of interest" description="Disordered" evidence="1">
    <location>
        <begin position="30"/>
        <end position="79"/>
    </location>
</feature>
<evidence type="ECO:0000313" key="3">
    <source>
        <dbReference type="EMBL" id="MCE0481625.1"/>
    </source>
</evidence>
<feature type="signal peptide" evidence="2">
    <location>
        <begin position="1"/>
        <end position="16"/>
    </location>
</feature>
<feature type="compositionally biased region" description="Acidic residues" evidence="1">
    <location>
        <begin position="69"/>
        <end position="79"/>
    </location>
</feature>
<comment type="caution">
    <text evidence="3">The sequence shown here is derived from an EMBL/GenBank/DDBJ whole genome shotgun (WGS) entry which is preliminary data.</text>
</comment>
<protein>
    <submittedName>
        <fullName evidence="3">Uncharacterized protein</fullName>
    </submittedName>
</protein>
<name>A0ABS8VPJ2_DATST</name>
<gene>
    <name evidence="3" type="ORF">HAX54_039503</name>
</gene>
<keyword evidence="2" id="KW-0732">Signal</keyword>
<proteinExistence type="predicted"/>
<accession>A0ABS8VPJ2</accession>
<evidence type="ECO:0000256" key="2">
    <source>
        <dbReference type="SAM" id="SignalP"/>
    </source>
</evidence>
<evidence type="ECO:0000256" key="1">
    <source>
        <dbReference type="SAM" id="MobiDB-lite"/>
    </source>
</evidence>
<feature type="compositionally biased region" description="Acidic residues" evidence="1">
    <location>
        <begin position="33"/>
        <end position="59"/>
    </location>
</feature>
<evidence type="ECO:0000313" key="4">
    <source>
        <dbReference type="Proteomes" id="UP000823775"/>
    </source>
</evidence>